<evidence type="ECO:0000313" key="2">
    <source>
        <dbReference type="EMBL" id="RUS33607.1"/>
    </source>
</evidence>
<name>A0A433QV64_9FUNG</name>
<dbReference type="AlphaFoldDB" id="A0A433QV64"/>
<reference evidence="2 3" key="1">
    <citation type="journal article" date="2018" name="New Phytol.">
        <title>Phylogenomics of Endogonaceae and evolution of mycorrhizas within Mucoromycota.</title>
        <authorList>
            <person name="Chang Y."/>
            <person name="Desiro A."/>
            <person name="Na H."/>
            <person name="Sandor L."/>
            <person name="Lipzen A."/>
            <person name="Clum A."/>
            <person name="Barry K."/>
            <person name="Grigoriev I.V."/>
            <person name="Martin F.M."/>
            <person name="Stajich J.E."/>
            <person name="Smith M.E."/>
            <person name="Bonito G."/>
            <person name="Spatafora J.W."/>
        </authorList>
    </citation>
    <scope>NUCLEOTIDE SEQUENCE [LARGE SCALE GENOMIC DNA]</scope>
    <source>
        <strain evidence="2 3">AD002</strain>
    </source>
</reference>
<dbReference type="Gene3D" id="3.60.21.10">
    <property type="match status" value="1"/>
</dbReference>
<organism evidence="2 3">
    <name type="scientific">Jimgerdemannia flammicorona</name>
    <dbReference type="NCBI Taxonomy" id="994334"/>
    <lineage>
        <taxon>Eukaryota</taxon>
        <taxon>Fungi</taxon>
        <taxon>Fungi incertae sedis</taxon>
        <taxon>Mucoromycota</taxon>
        <taxon>Mucoromycotina</taxon>
        <taxon>Endogonomycetes</taxon>
        <taxon>Endogonales</taxon>
        <taxon>Endogonaceae</taxon>
        <taxon>Jimgerdemannia</taxon>
    </lineage>
</organism>
<protein>
    <submittedName>
        <fullName evidence="2">Uncharacterized protein</fullName>
    </submittedName>
</protein>
<feature type="compositionally biased region" description="Basic residues" evidence="1">
    <location>
        <begin position="175"/>
        <end position="186"/>
    </location>
</feature>
<proteinExistence type="predicted"/>
<accession>A0A433QV64</accession>
<comment type="caution">
    <text evidence="2">The sequence shown here is derived from an EMBL/GenBank/DDBJ whole genome shotgun (WGS) entry which is preliminary data.</text>
</comment>
<evidence type="ECO:0000256" key="1">
    <source>
        <dbReference type="SAM" id="MobiDB-lite"/>
    </source>
</evidence>
<feature type="region of interest" description="Disordered" evidence="1">
    <location>
        <begin position="167"/>
        <end position="194"/>
    </location>
</feature>
<evidence type="ECO:0000313" key="3">
    <source>
        <dbReference type="Proteomes" id="UP000274822"/>
    </source>
</evidence>
<dbReference type="Proteomes" id="UP000274822">
    <property type="component" value="Unassembled WGS sequence"/>
</dbReference>
<sequence>MCSARTLRAPLRWGTTCTYLFPSFDTIVVDSAGTGPPTFYASLHRISIMSQLHIATSLAGNLDVDFGVPDLQKLIIETNFPWLLFNFLDEVTGEPPKRLGQFLVFQGKKSSIKSASLGLSRSKFRSEPTLYRHCGRADPHAATERPDLCVGDGGGGGSRAWRLPAKRLPPARANRGNHHPNKHTKGARHEFERR</sequence>
<dbReference type="EMBL" id="RBNJ01001075">
    <property type="protein sequence ID" value="RUS33607.1"/>
    <property type="molecule type" value="Genomic_DNA"/>
</dbReference>
<gene>
    <name evidence="2" type="ORF">BC938DRAFT_470933</name>
</gene>
<dbReference type="InterPro" id="IPR029052">
    <property type="entry name" value="Metallo-depent_PP-like"/>
</dbReference>
<dbReference type="SUPFAM" id="SSF56300">
    <property type="entry name" value="Metallo-dependent phosphatases"/>
    <property type="match status" value="1"/>
</dbReference>
<keyword evidence="3" id="KW-1185">Reference proteome</keyword>